<accession>A0A9W8LAE4</accession>
<evidence type="ECO:0000313" key="8">
    <source>
        <dbReference type="Proteomes" id="UP001140011"/>
    </source>
</evidence>
<feature type="region of interest" description="Disordered" evidence="6">
    <location>
        <begin position="1"/>
        <end position="32"/>
    </location>
</feature>
<evidence type="ECO:0000313" key="7">
    <source>
        <dbReference type="EMBL" id="KAJ2753155.1"/>
    </source>
</evidence>
<dbReference type="InterPro" id="IPR024318">
    <property type="entry name" value="Nro1/ETT1"/>
</dbReference>
<reference evidence="7" key="1">
    <citation type="submission" date="2022-07" db="EMBL/GenBank/DDBJ databases">
        <title>Phylogenomic reconstructions and comparative analyses of Kickxellomycotina fungi.</title>
        <authorList>
            <person name="Reynolds N.K."/>
            <person name="Stajich J.E."/>
            <person name="Barry K."/>
            <person name="Grigoriev I.V."/>
            <person name="Crous P."/>
            <person name="Smith M.E."/>
        </authorList>
    </citation>
    <scope>NUCLEOTIDE SEQUENCE</scope>
    <source>
        <strain evidence="7">BCRC 34297</strain>
    </source>
</reference>
<protein>
    <submittedName>
        <fullName evidence="7">Uncharacterized protein</fullName>
    </submittedName>
</protein>
<keyword evidence="5" id="KW-0539">Nucleus</keyword>
<proteinExistence type="inferred from homology"/>
<feature type="compositionally biased region" description="Acidic residues" evidence="6">
    <location>
        <begin position="414"/>
        <end position="424"/>
    </location>
</feature>
<dbReference type="GO" id="GO:2000640">
    <property type="term" value="P:positive regulation of SREBP signaling pathway"/>
    <property type="evidence" value="ECO:0007669"/>
    <property type="project" value="TreeGrafter"/>
</dbReference>
<keyword evidence="4" id="KW-0804">Transcription</keyword>
<comment type="caution">
    <text evidence="7">The sequence shown here is derived from an EMBL/GenBank/DDBJ whole genome shotgun (WGS) entry which is preliminary data.</text>
</comment>
<feature type="compositionally biased region" description="Low complexity" evidence="6">
    <location>
        <begin position="401"/>
        <end position="413"/>
    </location>
</feature>
<evidence type="ECO:0000256" key="5">
    <source>
        <dbReference type="ARBA" id="ARBA00023242"/>
    </source>
</evidence>
<evidence type="ECO:0000256" key="4">
    <source>
        <dbReference type="ARBA" id="ARBA00023163"/>
    </source>
</evidence>
<evidence type="ECO:0000256" key="1">
    <source>
        <dbReference type="ARBA" id="ARBA00004123"/>
    </source>
</evidence>
<evidence type="ECO:0000256" key="6">
    <source>
        <dbReference type="SAM" id="MobiDB-lite"/>
    </source>
</evidence>
<dbReference type="EMBL" id="JANBUH010000214">
    <property type="protein sequence ID" value="KAJ2753155.1"/>
    <property type="molecule type" value="Genomic_DNA"/>
</dbReference>
<dbReference type="AlphaFoldDB" id="A0A9W8LAE4"/>
<dbReference type="Proteomes" id="UP001140011">
    <property type="component" value="Unassembled WGS sequence"/>
</dbReference>
<gene>
    <name evidence="7" type="ORF">GGI19_003326</name>
</gene>
<dbReference type="Pfam" id="PF12753">
    <property type="entry name" value="Nro1"/>
    <property type="match status" value="1"/>
</dbReference>
<dbReference type="PANTHER" id="PTHR28290:SF1">
    <property type="entry name" value="ENHANCER OF TRANSLATION TERMINATION 1"/>
    <property type="match status" value="1"/>
</dbReference>
<name>A0A9W8LAE4_9FUNG</name>
<comment type="similarity">
    <text evidence="2">Belongs to the ETT1 family.</text>
</comment>
<evidence type="ECO:0000256" key="2">
    <source>
        <dbReference type="ARBA" id="ARBA00007273"/>
    </source>
</evidence>
<dbReference type="OrthoDB" id="5598057at2759"/>
<feature type="compositionally biased region" description="Acidic residues" evidence="6">
    <location>
        <begin position="373"/>
        <end position="400"/>
    </location>
</feature>
<keyword evidence="3" id="KW-0805">Transcription regulation</keyword>
<keyword evidence="8" id="KW-1185">Reference proteome</keyword>
<comment type="subcellular location">
    <subcellularLocation>
        <location evidence="1">Nucleus</location>
    </subcellularLocation>
</comment>
<organism evidence="7 8">
    <name type="scientific">Coemansia pectinata</name>
    <dbReference type="NCBI Taxonomy" id="1052879"/>
    <lineage>
        <taxon>Eukaryota</taxon>
        <taxon>Fungi</taxon>
        <taxon>Fungi incertae sedis</taxon>
        <taxon>Zoopagomycota</taxon>
        <taxon>Kickxellomycotina</taxon>
        <taxon>Kickxellomycetes</taxon>
        <taxon>Kickxellales</taxon>
        <taxon>Kickxellaceae</taxon>
        <taxon>Coemansia</taxon>
    </lineage>
</organism>
<feature type="region of interest" description="Disordered" evidence="6">
    <location>
        <begin position="372"/>
        <end position="424"/>
    </location>
</feature>
<sequence>MPGNSETQKKKRPMGLKARAASSKKQKSDGVELTEQVVNDFDEENTATIMLKNDLEEDANEMDELEGIFDSAMEELSGGDPERAITLLRGTIHECDRILRVHDRDVEAGVEAIEIEPRFYYIYGTALFSISELSATELEDQRWEYLELSQHRLEQAKEAMTGKEPFAWRVYDSLAKISLDLLSREMSDEEAKEEAALKLAAAMSSFDSALDALVNVDAEQAKSETLSIVEMVQSLADSSCLGEAGSATLMDWTEAKLAALPEPTAEDEHAAEIRYLRARALWIRASVLLGQMDETDEMPDKGAFQQLLNEASDLLVEAESRDALLLRGEVQLNLGNVQEDGDEQDRLYRLAIKDFKLVQANGELSEELTQFIEDFEQDDNDEDDNDEDASDEDASDEDASDANGDNDGVGASDDNSDDEMEEDE</sequence>
<dbReference type="PANTHER" id="PTHR28290">
    <property type="entry name" value="ENHANCER OF TRANSLATION TERMINATION 1"/>
    <property type="match status" value="1"/>
</dbReference>
<dbReference type="GO" id="GO:0005634">
    <property type="term" value="C:nucleus"/>
    <property type="evidence" value="ECO:0007669"/>
    <property type="project" value="UniProtKB-SubCell"/>
</dbReference>
<evidence type="ECO:0000256" key="3">
    <source>
        <dbReference type="ARBA" id="ARBA00023015"/>
    </source>
</evidence>